<reference evidence="2 3" key="1">
    <citation type="submission" date="2021-05" db="EMBL/GenBank/DDBJ databases">
        <title>Aequorivita echinoideorum JCM 30378 genome.</title>
        <authorList>
            <person name="Zhang H."/>
            <person name="Li C."/>
        </authorList>
    </citation>
    <scope>NUCLEOTIDE SEQUENCE [LARGE SCALE GENOMIC DNA]</scope>
    <source>
        <strain evidence="2 3">JCM30378</strain>
    </source>
</reference>
<dbReference type="Proteomes" id="UP001297092">
    <property type="component" value="Unassembled WGS sequence"/>
</dbReference>
<dbReference type="RefSeq" id="WP_214112179.1">
    <property type="nucleotide sequence ID" value="NZ_JAHCTB010000002.1"/>
</dbReference>
<accession>A0ABS5S268</accession>
<dbReference type="InterPro" id="IPR036046">
    <property type="entry name" value="Acylphosphatase-like_dom_sf"/>
</dbReference>
<dbReference type="Gene3D" id="3.30.70.100">
    <property type="match status" value="1"/>
</dbReference>
<protein>
    <submittedName>
        <fullName evidence="2">BLUF domain-containing protein</fullName>
    </submittedName>
</protein>
<dbReference type="EMBL" id="JAHCTB010000002">
    <property type="protein sequence ID" value="MBT0607296.1"/>
    <property type="molecule type" value="Genomic_DNA"/>
</dbReference>
<feature type="domain" description="BLUF" evidence="1">
    <location>
        <begin position="2"/>
        <end position="93"/>
    </location>
</feature>
<dbReference type="Pfam" id="PF04940">
    <property type="entry name" value="BLUF"/>
    <property type="match status" value="1"/>
</dbReference>
<sequence>MKHTICYISNETDQLSENELEALFSFILANNPPRDISGILLHNNGIFLQVLEGEKETLKTLFKSIREDKRHHNILTVLSQKINDRIFKGYKAGFSILKDKGDLENLNSYLSLYEGEEKYPKNIQNLLKPFLI</sequence>
<gene>
    <name evidence="2" type="ORF">KIV10_03795</name>
</gene>
<dbReference type="InterPro" id="IPR007024">
    <property type="entry name" value="BLUF_domain"/>
</dbReference>
<evidence type="ECO:0000313" key="2">
    <source>
        <dbReference type="EMBL" id="MBT0607296.1"/>
    </source>
</evidence>
<name>A0ABS5S268_9FLAO</name>
<proteinExistence type="predicted"/>
<organism evidence="2 3">
    <name type="scientific">Aequorivita echinoideorum</name>
    <dbReference type="NCBI Taxonomy" id="1549647"/>
    <lineage>
        <taxon>Bacteria</taxon>
        <taxon>Pseudomonadati</taxon>
        <taxon>Bacteroidota</taxon>
        <taxon>Flavobacteriia</taxon>
        <taxon>Flavobacteriales</taxon>
        <taxon>Flavobacteriaceae</taxon>
        <taxon>Aequorivita</taxon>
    </lineage>
</organism>
<evidence type="ECO:0000313" key="3">
    <source>
        <dbReference type="Proteomes" id="UP001297092"/>
    </source>
</evidence>
<dbReference type="PROSITE" id="PS50925">
    <property type="entry name" value="BLUF"/>
    <property type="match status" value="1"/>
</dbReference>
<keyword evidence="3" id="KW-1185">Reference proteome</keyword>
<comment type="caution">
    <text evidence="2">The sequence shown here is derived from an EMBL/GenBank/DDBJ whole genome shotgun (WGS) entry which is preliminary data.</text>
</comment>
<evidence type="ECO:0000259" key="1">
    <source>
        <dbReference type="PROSITE" id="PS50925"/>
    </source>
</evidence>
<dbReference type="SUPFAM" id="SSF54975">
    <property type="entry name" value="Acylphosphatase/BLUF domain-like"/>
    <property type="match status" value="1"/>
</dbReference>
<dbReference type="SMART" id="SM01034">
    <property type="entry name" value="BLUF"/>
    <property type="match status" value="1"/>
</dbReference>